<gene>
    <name evidence="10" type="primary">MYB106_1</name>
    <name evidence="10" type="ORF">CFP56_006167</name>
</gene>
<evidence type="ECO:0000259" key="9">
    <source>
        <dbReference type="PROSITE" id="PS51294"/>
    </source>
</evidence>
<dbReference type="InterPro" id="IPR015495">
    <property type="entry name" value="Myb_TF_plants"/>
</dbReference>
<proteinExistence type="predicted"/>
<evidence type="ECO:0000256" key="6">
    <source>
        <dbReference type="ARBA" id="ARBA00023242"/>
    </source>
</evidence>
<dbReference type="SMART" id="SM00717">
    <property type="entry name" value="SANT"/>
    <property type="match status" value="3"/>
</dbReference>
<dbReference type="PANTHER" id="PTHR47994">
    <property type="entry name" value="F14D16.11-RELATED"/>
    <property type="match status" value="1"/>
</dbReference>
<evidence type="ECO:0000256" key="2">
    <source>
        <dbReference type="ARBA" id="ARBA00022737"/>
    </source>
</evidence>
<organism evidence="10 11">
    <name type="scientific">Quercus suber</name>
    <name type="common">Cork oak</name>
    <dbReference type="NCBI Taxonomy" id="58331"/>
    <lineage>
        <taxon>Eukaryota</taxon>
        <taxon>Viridiplantae</taxon>
        <taxon>Streptophyta</taxon>
        <taxon>Embryophyta</taxon>
        <taxon>Tracheophyta</taxon>
        <taxon>Spermatophyta</taxon>
        <taxon>Magnoliopsida</taxon>
        <taxon>eudicotyledons</taxon>
        <taxon>Gunneridae</taxon>
        <taxon>Pentapetalae</taxon>
        <taxon>rosids</taxon>
        <taxon>fabids</taxon>
        <taxon>Fagales</taxon>
        <taxon>Fagaceae</taxon>
        <taxon>Quercus</taxon>
    </lineage>
</organism>
<feature type="domain" description="Myb-like" evidence="8">
    <location>
        <begin position="62"/>
        <end position="112"/>
    </location>
</feature>
<dbReference type="EMBL" id="PKMF04000135">
    <property type="protein sequence ID" value="KAK7847856.1"/>
    <property type="molecule type" value="Genomic_DNA"/>
</dbReference>
<dbReference type="Proteomes" id="UP000237347">
    <property type="component" value="Unassembled WGS sequence"/>
</dbReference>
<dbReference type="AlphaFoldDB" id="A0AAW0LAW2"/>
<dbReference type="FunFam" id="1.10.10.60:FF:000001">
    <property type="entry name" value="MYB-related transcription factor"/>
    <property type="match status" value="1"/>
</dbReference>
<comment type="subcellular location">
    <subcellularLocation>
        <location evidence="1">Nucleus</location>
    </subcellularLocation>
</comment>
<dbReference type="CDD" id="cd00167">
    <property type="entry name" value="SANT"/>
    <property type="match status" value="3"/>
</dbReference>
<feature type="domain" description="HTH myb-type" evidence="9">
    <location>
        <begin position="66"/>
        <end position="116"/>
    </location>
</feature>
<dbReference type="Gene3D" id="1.10.10.60">
    <property type="entry name" value="Homeodomain-like"/>
    <property type="match status" value="3"/>
</dbReference>
<keyword evidence="4" id="KW-0238">DNA-binding</keyword>
<feature type="domain" description="HTH myb-type" evidence="9">
    <location>
        <begin position="9"/>
        <end position="65"/>
    </location>
</feature>
<keyword evidence="5" id="KW-0804">Transcription</keyword>
<dbReference type="InterPro" id="IPR009057">
    <property type="entry name" value="Homeodomain-like_sf"/>
</dbReference>
<evidence type="ECO:0000313" key="11">
    <source>
        <dbReference type="Proteomes" id="UP000237347"/>
    </source>
</evidence>
<dbReference type="FunFam" id="1.10.10.60:FF:000394">
    <property type="entry name" value="MYB transcription factor"/>
    <property type="match status" value="1"/>
</dbReference>
<evidence type="ECO:0000256" key="4">
    <source>
        <dbReference type="ARBA" id="ARBA00023125"/>
    </source>
</evidence>
<dbReference type="Pfam" id="PF00249">
    <property type="entry name" value="Myb_DNA-binding"/>
    <property type="match status" value="3"/>
</dbReference>
<dbReference type="SUPFAM" id="SSF46689">
    <property type="entry name" value="Homeodomain-like"/>
    <property type="match status" value="2"/>
</dbReference>
<keyword evidence="2" id="KW-0677">Repeat</keyword>
<keyword evidence="6" id="KW-0539">Nucleus</keyword>
<keyword evidence="3" id="KW-0805">Transcription regulation</keyword>
<evidence type="ECO:0000259" key="8">
    <source>
        <dbReference type="PROSITE" id="PS50090"/>
    </source>
</evidence>
<feature type="domain" description="Myb-like" evidence="8">
    <location>
        <begin position="9"/>
        <end position="61"/>
    </location>
</feature>
<reference evidence="10 11" key="1">
    <citation type="journal article" date="2018" name="Sci. Data">
        <title>The draft genome sequence of cork oak.</title>
        <authorList>
            <person name="Ramos A.M."/>
            <person name="Usie A."/>
            <person name="Barbosa P."/>
            <person name="Barros P.M."/>
            <person name="Capote T."/>
            <person name="Chaves I."/>
            <person name="Simoes F."/>
            <person name="Abreu I."/>
            <person name="Carrasquinho I."/>
            <person name="Faro C."/>
            <person name="Guimaraes J.B."/>
            <person name="Mendonca D."/>
            <person name="Nobrega F."/>
            <person name="Rodrigues L."/>
            <person name="Saibo N.J.M."/>
            <person name="Varela M.C."/>
            <person name="Egas C."/>
            <person name="Matos J."/>
            <person name="Miguel C.M."/>
            <person name="Oliveira M.M."/>
            <person name="Ricardo C.P."/>
            <person name="Goncalves S."/>
        </authorList>
    </citation>
    <scope>NUCLEOTIDE SEQUENCE [LARGE SCALE GENOMIC DNA]</scope>
    <source>
        <strain evidence="11">cv. HL8</strain>
    </source>
</reference>
<evidence type="ECO:0000256" key="5">
    <source>
        <dbReference type="ARBA" id="ARBA00023163"/>
    </source>
</evidence>
<feature type="domain" description="Myb-like" evidence="8">
    <location>
        <begin position="266"/>
        <end position="290"/>
    </location>
</feature>
<dbReference type="PROSITE" id="PS51294">
    <property type="entry name" value="HTH_MYB"/>
    <property type="match status" value="3"/>
</dbReference>
<dbReference type="GO" id="GO:0005634">
    <property type="term" value="C:nucleus"/>
    <property type="evidence" value="ECO:0007669"/>
    <property type="project" value="UniProtKB-SubCell"/>
</dbReference>
<evidence type="ECO:0000256" key="3">
    <source>
        <dbReference type="ARBA" id="ARBA00023015"/>
    </source>
</evidence>
<evidence type="ECO:0000313" key="10">
    <source>
        <dbReference type="EMBL" id="KAK7847856.1"/>
    </source>
</evidence>
<evidence type="ECO:0000256" key="7">
    <source>
        <dbReference type="ARBA" id="ARBA00062314"/>
    </source>
</evidence>
<dbReference type="InterPro" id="IPR017930">
    <property type="entry name" value="Myb_dom"/>
</dbReference>
<feature type="domain" description="HTH myb-type" evidence="9">
    <location>
        <begin position="266"/>
        <end position="294"/>
    </location>
</feature>
<dbReference type="GO" id="GO:0000976">
    <property type="term" value="F:transcription cis-regulatory region binding"/>
    <property type="evidence" value="ECO:0007669"/>
    <property type="project" value="UniProtKB-ARBA"/>
</dbReference>
<dbReference type="PROSITE" id="PS50090">
    <property type="entry name" value="MYB_LIKE"/>
    <property type="match status" value="3"/>
</dbReference>
<comment type="subunit">
    <text evidence="7">Can form complexes with MYC2, MYC3 or MYC4.</text>
</comment>
<comment type="caution">
    <text evidence="10">The sequence shown here is derived from an EMBL/GenBank/DDBJ whole genome shotgun (WGS) entry which is preliminary data.</text>
</comment>
<name>A0AAW0LAW2_QUESU</name>
<evidence type="ECO:0000256" key="1">
    <source>
        <dbReference type="ARBA" id="ARBA00004123"/>
    </source>
</evidence>
<protein>
    <submittedName>
        <fullName evidence="10">Transcription factor myb106</fullName>
    </submittedName>
</protein>
<sequence length="520" mass="57407">MGRTPYCDADGLKKGLWTREEDQKLLTYIEQHGHKCWRSLPKKAGLQRCGKSCRLRWNNYLKPGIKRGRFSLQEDKTIIQLHALLGNKWSAITAHLPKRTDNEVKNYWNTHLKKRLAMMGIDPVTHKPTSTILGSANGDPKKALNLSHMAQWESARLQAEARLAKESQLRQHEPGDTTNTLAPPRCLDVVKTWQSLMLNSIQGGLHNGSFCLGLGDNGGDLESPTYTLSFSKSAQAAVSTVVSSSDFNGVLVHARVSRILPLFFSRWSAITAHLPKRTDNEVKNYWNTHLKKRLAMMGIDPVTHKPTSTILGSANGDPKKALNLSHMAQWESARLQAEARLAKESQLRQHEPGDTTNTLAPPRCLDVVKTWQSLMLNSIQGGLHNGSFCLGLGDNGGDLESPTYTLSFSKSAQAAVSTVVSSSDFNGVLGADHMNEVYTTQQHNMALEVGDLPSTIQASDHGDGNFIEGIANNLLFNNLDMHSLSTFSTITNTTRTGNGEEEEIKLKPVIAFNCGKFHEH</sequence>
<dbReference type="GO" id="GO:0080090">
    <property type="term" value="P:regulation of primary metabolic process"/>
    <property type="evidence" value="ECO:0007669"/>
    <property type="project" value="UniProtKB-ARBA"/>
</dbReference>
<keyword evidence="11" id="KW-1185">Reference proteome</keyword>
<dbReference type="InterPro" id="IPR001005">
    <property type="entry name" value="SANT/Myb"/>
</dbReference>
<accession>A0AAW0LAW2</accession>
<dbReference type="GO" id="GO:0051707">
    <property type="term" value="P:response to other organism"/>
    <property type="evidence" value="ECO:0007669"/>
    <property type="project" value="UniProtKB-ARBA"/>
</dbReference>